<dbReference type="Gene3D" id="3.10.20.10">
    <property type="match status" value="1"/>
</dbReference>
<proteinExistence type="predicted"/>
<dbReference type="SUPFAM" id="SSF54277">
    <property type="entry name" value="CAD &amp; PB1 domains"/>
    <property type="match status" value="1"/>
</dbReference>
<dbReference type="Pfam" id="PF09230">
    <property type="entry name" value="DFF40"/>
    <property type="match status" value="1"/>
</dbReference>
<dbReference type="AlphaFoldDB" id="A0A0B7BH20"/>
<evidence type="ECO:0000256" key="2">
    <source>
        <dbReference type="PROSITE-ProRule" id="PRU00447"/>
    </source>
</evidence>
<reference evidence="4" key="1">
    <citation type="submission" date="2014-12" db="EMBL/GenBank/DDBJ databases">
        <title>Insight into the proteome of Arion vulgaris.</title>
        <authorList>
            <person name="Aradska J."/>
            <person name="Bulat T."/>
            <person name="Smidak R."/>
            <person name="Sarate P."/>
            <person name="Gangsoo J."/>
            <person name="Sialana F."/>
            <person name="Bilban M."/>
            <person name="Lubec G."/>
        </authorList>
    </citation>
    <scope>NUCLEOTIDE SEQUENCE</scope>
    <source>
        <tissue evidence="4">Skin</tissue>
    </source>
</reference>
<dbReference type="Pfam" id="PF02017">
    <property type="entry name" value="CIDE-N"/>
    <property type="match status" value="1"/>
</dbReference>
<dbReference type="InterPro" id="IPR044925">
    <property type="entry name" value="His-Me_finger_sf"/>
</dbReference>
<dbReference type="InterPro" id="IPR015311">
    <property type="entry name" value="DFF40_C"/>
</dbReference>
<dbReference type="GO" id="GO:0006309">
    <property type="term" value="P:apoptotic DNA fragmentation"/>
    <property type="evidence" value="ECO:0007669"/>
    <property type="project" value="InterPro"/>
</dbReference>
<feature type="domain" description="CIDE-N" evidence="3">
    <location>
        <begin position="12"/>
        <end position="90"/>
    </location>
</feature>
<name>A0A0B7BH20_9EUPU</name>
<sequence>MLRKLKAVFAGDVKAYKVQDIGRVKRIGITARNLKEVIQKGKNKLQIPKEEDVTLVLEDDGTIVDSENFFETLPSQTVFVFLKEGEKWTGAGELIYLALNGMCDMDKKAEIAEQIRELMTDDTAPEKISIMSQYLDMLETNIDAEERSEHEDWFEGLNKKYKTKGEVMKNTAQQRIRSYFVSAKEQIEKEKDPKTRAILVKLLEELNAQLTKNTFHGHYFDRSAAAKLRICDEKGWFKCEGEFDKKECFRHHNINPYASKGYKHLFGLWNLDHVIEKSREIIPTLIEAAKKKPKSRNLNTEKVYKLLFTRANLKLVNISCHKKSARVLNTVSIDSFYVRHI</sequence>
<accession>A0A0B7BH20</accession>
<organism evidence="4">
    <name type="scientific">Arion vulgaris</name>
    <dbReference type="NCBI Taxonomy" id="1028688"/>
    <lineage>
        <taxon>Eukaryota</taxon>
        <taxon>Metazoa</taxon>
        <taxon>Spiralia</taxon>
        <taxon>Lophotrochozoa</taxon>
        <taxon>Mollusca</taxon>
        <taxon>Gastropoda</taxon>
        <taxon>Heterobranchia</taxon>
        <taxon>Euthyneura</taxon>
        <taxon>Panpulmonata</taxon>
        <taxon>Eupulmonata</taxon>
        <taxon>Stylommatophora</taxon>
        <taxon>Helicina</taxon>
        <taxon>Arionoidea</taxon>
        <taxon>Arionidae</taxon>
        <taxon>Arion</taxon>
    </lineage>
</organism>
<dbReference type="GO" id="GO:0016787">
    <property type="term" value="F:hydrolase activity"/>
    <property type="evidence" value="ECO:0007669"/>
    <property type="project" value="InterPro"/>
</dbReference>
<dbReference type="SUPFAM" id="SSF54060">
    <property type="entry name" value="His-Me finger endonucleases"/>
    <property type="match status" value="1"/>
</dbReference>
<dbReference type="PROSITE" id="PS51135">
    <property type="entry name" value="CIDE_N"/>
    <property type="match status" value="1"/>
</dbReference>
<dbReference type="InterPro" id="IPR003508">
    <property type="entry name" value="CIDE-N_dom"/>
</dbReference>
<evidence type="ECO:0000313" key="4">
    <source>
        <dbReference type="EMBL" id="CEK91606.1"/>
    </source>
</evidence>
<dbReference type="PANTHER" id="PTHR13067">
    <property type="entry name" value="CASPASE-ACTIVATED DNASE"/>
    <property type="match status" value="1"/>
</dbReference>
<dbReference type="GO" id="GO:0005634">
    <property type="term" value="C:nucleus"/>
    <property type="evidence" value="ECO:0007669"/>
    <property type="project" value="InterPro"/>
</dbReference>
<keyword evidence="1 2" id="KW-0053">Apoptosis</keyword>
<dbReference type="GO" id="GO:0004520">
    <property type="term" value="F:DNA endonuclease activity"/>
    <property type="evidence" value="ECO:0007669"/>
    <property type="project" value="InterPro"/>
</dbReference>
<dbReference type="SMART" id="SM00266">
    <property type="entry name" value="CAD"/>
    <property type="match status" value="1"/>
</dbReference>
<gene>
    <name evidence="4" type="primary">ORF183745</name>
</gene>
<dbReference type="InterPro" id="IPR039729">
    <property type="entry name" value="DFF40"/>
</dbReference>
<dbReference type="EMBL" id="HACG01044741">
    <property type="protein sequence ID" value="CEK91606.1"/>
    <property type="molecule type" value="Transcribed_RNA"/>
</dbReference>
<evidence type="ECO:0000259" key="3">
    <source>
        <dbReference type="PROSITE" id="PS51135"/>
    </source>
</evidence>
<dbReference type="PANTHER" id="PTHR13067:SF2">
    <property type="entry name" value="CASPASE-ACTIVATED DNASE"/>
    <property type="match status" value="1"/>
</dbReference>
<evidence type="ECO:0000256" key="1">
    <source>
        <dbReference type="ARBA" id="ARBA00022703"/>
    </source>
</evidence>
<protein>
    <recommendedName>
        <fullName evidence="3">CIDE-N domain-containing protein</fullName>
    </recommendedName>
</protein>
<dbReference type="CDD" id="cd01615">
    <property type="entry name" value="CIDE_N"/>
    <property type="match status" value="1"/>
</dbReference>
<dbReference type="GO" id="GO:0005737">
    <property type="term" value="C:cytoplasm"/>
    <property type="evidence" value="ECO:0007669"/>
    <property type="project" value="InterPro"/>
</dbReference>